<dbReference type="Gene3D" id="3.90.75.20">
    <property type="match status" value="1"/>
</dbReference>
<evidence type="ECO:0000313" key="3">
    <source>
        <dbReference type="Proteomes" id="UP000290131"/>
    </source>
</evidence>
<dbReference type="SUPFAM" id="SSF54171">
    <property type="entry name" value="DNA-binding domain"/>
    <property type="match status" value="1"/>
</dbReference>
<dbReference type="InterPro" id="IPR044925">
    <property type="entry name" value="His-Me_finger_sf"/>
</dbReference>
<dbReference type="InterPro" id="IPR003615">
    <property type="entry name" value="HNH_nuc"/>
</dbReference>
<dbReference type="GO" id="GO:0003677">
    <property type="term" value="F:DNA binding"/>
    <property type="evidence" value="ECO:0007669"/>
    <property type="project" value="InterPro"/>
</dbReference>
<dbReference type="Pfam" id="PF13392">
    <property type="entry name" value="HNH_3"/>
    <property type="match status" value="1"/>
</dbReference>
<dbReference type="InterPro" id="IPR036955">
    <property type="entry name" value="AP2/ERF_dom_sf"/>
</dbReference>
<dbReference type="EMBL" id="MK301608">
    <property type="protein sequence ID" value="AZU99634.1"/>
    <property type="molecule type" value="Genomic_DNA"/>
</dbReference>
<evidence type="ECO:0000313" key="2">
    <source>
        <dbReference type="EMBL" id="AZU99634.1"/>
    </source>
</evidence>
<keyword evidence="3" id="KW-1185">Reference proteome</keyword>
<dbReference type="Proteomes" id="UP000290131">
    <property type="component" value="Segment"/>
</dbReference>
<feature type="domain" description="HNH nuclease" evidence="1">
    <location>
        <begin position="50"/>
        <end position="93"/>
    </location>
</feature>
<protein>
    <submittedName>
        <fullName evidence="2">HNH endonuclease</fullName>
    </submittedName>
</protein>
<organism evidence="2">
    <name type="scientific">Vibrio virus vB_VspP_SBP1</name>
    <dbReference type="NCBI Taxonomy" id="2500581"/>
    <lineage>
        <taxon>Viruses</taxon>
        <taxon>Duplodnaviria</taxon>
        <taxon>Heunggongvirae</taxon>
        <taxon>Uroviricota</taxon>
        <taxon>Caudoviricetes</taxon>
        <taxon>Schitoviridae</taxon>
        <taxon>Electravirus</taxon>
        <taxon>Electravirus Sbp1</taxon>
    </lineage>
</organism>
<name>A0A3T0IIP4_9CAUD</name>
<proteinExistence type="predicted"/>
<gene>
    <name evidence="2" type="ORF">SBP1_gp042</name>
</gene>
<keyword evidence="2" id="KW-0378">Hydrolase</keyword>
<sequence>MQELAESLIYDPLTGEFTWKVSSPRRKAGSKAGGVSGAGYVYIGFQKKVYLAHRVAWFIMEGEVPDCIDHIDGDRTNNAWNNLRNISKKENHRNMKRNSKNTTGITGVFPYEHNRFRACITVDGKNLHLGCFDTIEEAADARKNAEVKYGFHTNHGRN</sequence>
<dbReference type="GO" id="GO:0003700">
    <property type="term" value="F:DNA-binding transcription factor activity"/>
    <property type="evidence" value="ECO:0007669"/>
    <property type="project" value="InterPro"/>
</dbReference>
<dbReference type="SUPFAM" id="SSF54060">
    <property type="entry name" value="His-Me finger endonucleases"/>
    <property type="match status" value="1"/>
</dbReference>
<dbReference type="GO" id="GO:0004519">
    <property type="term" value="F:endonuclease activity"/>
    <property type="evidence" value="ECO:0007669"/>
    <property type="project" value="UniProtKB-KW"/>
</dbReference>
<keyword evidence="2" id="KW-0255">Endonuclease</keyword>
<reference evidence="2" key="1">
    <citation type="submission" date="2018-12" db="EMBL/GenBank/DDBJ databases">
        <title>Characterization of a N4-like bacteriophage infecting a coral-derived Vibrio strain.</title>
        <authorList>
            <person name="Huang S."/>
        </authorList>
    </citation>
    <scope>NUCLEOTIDE SEQUENCE [LARGE SCALE GENOMIC DNA]</scope>
</reference>
<dbReference type="InterPro" id="IPR016177">
    <property type="entry name" value="DNA-bd_dom_sf"/>
</dbReference>
<keyword evidence="2" id="KW-0540">Nuclease</keyword>
<evidence type="ECO:0000259" key="1">
    <source>
        <dbReference type="Pfam" id="PF13392"/>
    </source>
</evidence>
<dbReference type="Gene3D" id="3.30.730.10">
    <property type="entry name" value="AP2/ERF domain"/>
    <property type="match status" value="1"/>
</dbReference>
<accession>A0A3T0IIP4</accession>